<feature type="domain" description="VOC" evidence="1">
    <location>
        <begin position="5"/>
        <end position="122"/>
    </location>
</feature>
<organism evidence="2 3">
    <name type="scientific">Candidatus Glassbacteria bacterium RIFCSPLOWO2_12_FULL_58_11</name>
    <dbReference type="NCBI Taxonomy" id="1817867"/>
    <lineage>
        <taxon>Bacteria</taxon>
        <taxon>Candidatus Glassiibacteriota</taxon>
    </lineage>
</organism>
<evidence type="ECO:0000313" key="2">
    <source>
        <dbReference type="EMBL" id="OGG05438.1"/>
    </source>
</evidence>
<sequence>MAEQVISWFEIPAADFDRAVKFYKKVLGHELQVVEMGPAKMGMFPAEPPSTGGAVVRAEGYSPGDRGTMVYFYVGDDLSDALKRVEPAGGKVVVPKTLISEDHGYFAVFKDTEGNKVGLHSRH</sequence>
<dbReference type="Pfam" id="PF00903">
    <property type="entry name" value="Glyoxalase"/>
    <property type="match status" value="1"/>
</dbReference>
<dbReference type="PROSITE" id="PS51819">
    <property type="entry name" value="VOC"/>
    <property type="match status" value="1"/>
</dbReference>
<dbReference type="InterPro" id="IPR004360">
    <property type="entry name" value="Glyas_Fos-R_dOase_dom"/>
</dbReference>
<dbReference type="InterPro" id="IPR029068">
    <property type="entry name" value="Glyas_Bleomycin-R_OHBP_Dase"/>
</dbReference>
<name>A0A1F5YZ19_9BACT</name>
<dbReference type="PANTHER" id="PTHR33993">
    <property type="entry name" value="GLYOXALASE-RELATED"/>
    <property type="match status" value="1"/>
</dbReference>
<dbReference type="Gene3D" id="3.10.180.10">
    <property type="entry name" value="2,3-Dihydroxybiphenyl 1,2-Dioxygenase, domain 1"/>
    <property type="match status" value="1"/>
</dbReference>
<protein>
    <submittedName>
        <fullName evidence="2">Glyoxalase</fullName>
    </submittedName>
</protein>
<evidence type="ECO:0000259" key="1">
    <source>
        <dbReference type="PROSITE" id="PS51819"/>
    </source>
</evidence>
<dbReference type="PANTHER" id="PTHR33993:SF2">
    <property type="entry name" value="VOC DOMAIN-CONTAINING PROTEIN"/>
    <property type="match status" value="1"/>
</dbReference>
<accession>A0A1F5YZ19</accession>
<dbReference type="AlphaFoldDB" id="A0A1F5YZ19"/>
<gene>
    <name evidence="2" type="ORF">A3F83_07835</name>
</gene>
<proteinExistence type="predicted"/>
<dbReference type="EMBL" id="MFIX01000050">
    <property type="protein sequence ID" value="OGG05438.1"/>
    <property type="molecule type" value="Genomic_DNA"/>
</dbReference>
<evidence type="ECO:0000313" key="3">
    <source>
        <dbReference type="Proteomes" id="UP000179129"/>
    </source>
</evidence>
<dbReference type="STRING" id="1817867.A3F83_07835"/>
<dbReference type="Proteomes" id="UP000179129">
    <property type="component" value="Unassembled WGS sequence"/>
</dbReference>
<dbReference type="InterPro" id="IPR052164">
    <property type="entry name" value="Anthracycline_SecMetBiosynth"/>
</dbReference>
<comment type="caution">
    <text evidence="2">The sequence shown here is derived from an EMBL/GenBank/DDBJ whole genome shotgun (WGS) entry which is preliminary data.</text>
</comment>
<reference evidence="2 3" key="1">
    <citation type="journal article" date="2016" name="Nat. Commun.">
        <title>Thousands of microbial genomes shed light on interconnected biogeochemical processes in an aquifer system.</title>
        <authorList>
            <person name="Anantharaman K."/>
            <person name="Brown C.T."/>
            <person name="Hug L.A."/>
            <person name="Sharon I."/>
            <person name="Castelle C.J."/>
            <person name="Probst A.J."/>
            <person name="Thomas B.C."/>
            <person name="Singh A."/>
            <person name="Wilkins M.J."/>
            <person name="Karaoz U."/>
            <person name="Brodie E.L."/>
            <person name="Williams K.H."/>
            <person name="Hubbard S.S."/>
            <person name="Banfield J.F."/>
        </authorList>
    </citation>
    <scope>NUCLEOTIDE SEQUENCE [LARGE SCALE GENOMIC DNA]</scope>
</reference>
<dbReference type="CDD" id="cd07247">
    <property type="entry name" value="SgaA_N_like"/>
    <property type="match status" value="1"/>
</dbReference>
<dbReference type="SUPFAM" id="SSF54593">
    <property type="entry name" value="Glyoxalase/Bleomycin resistance protein/Dihydroxybiphenyl dioxygenase"/>
    <property type="match status" value="1"/>
</dbReference>
<dbReference type="InterPro" id="IPR037523">
    <property type="entry name" value="VOC_core"/>
</dbReference>